<dbReference type="GeneID" id="54475947"/>
<organism evidence="2 3">
    <name type="scientific">Neohortaea acidophila</name>
    <dbReference type="NCBI Taxonomy" id="245834"/>
    <lineage>
        <taxon>Eukaryota</taxon>
        <taxon>Fungi</taxon>
        <taxon>Dikarya</taxon>
        <taxon>Ascomycota</taxon>
        <taxon>Pezizomycotina</taxon>
        <taxon>Dothideomycetes</taxon>
        <taxon>Dothideomycetidae</taxon>
        <taxon>Mycosphaerellales</taxon>
        <taxon>Teratosphaeriaceae</taxon>
        <taxon>Neohortaea</taxon>
    </lineage>
</organism>
<evidence type="ECO:0000313" key="3">
    <source>
        <dbReference type="Proteomes" id="UP000799767"/>
    </source>
</evidence>
<accession>A0A6A6PFW7</accession>
<keyword evidence="3" id="KW-1185">Reference proteome</keyword>
<dbReference type="EMBL" id="MU001643">
    <property type="protein sequence ID" value="KAF2478835.1"/>
    <property type="molecule type" value="Genomic_DNA"/>
</dbReference>
<gene>
    <name evidence="2" type="ORF">BDY17DRAFT_305917</name>
</gene>
<evidence type="ECO:0000313" key="2">
    <source>
        <dbReference type="EMBL" id="KAF2478835.1"/>
    </source>
</evidence>
<protein>
    <submittedName>
        <fullName evidence="2">Uncharacterized protein</fullName>
    </submittedName>
</protein>
<dbReference type="Proteomes" id="UP000799767">
    <property type="component" value="Unassembled WGS sequence"/>
</dbReference>
<dbReference type="AlphaFoldDB" id="A0A6A6PFW7"/>
<feature type="compositionally biased region" description="Polar residues" evidence="1">
    <location>
        <begin position="1"/>
        <end position="15"/>
    </location>
</feature>
<dbReference type="RefSeq" id="XP_033585405.1">
    <property type="nucleotide sequence ID" value="XM_033734945.1"/>
</dbReference>
<dbReference type="OrthoDB" id="47059at2759"/>
<proteinExistence type="predicted"/>
<evidence type="ECO:0000256" key="1">
    <source>
        <dbReference type="SAM" id="MobiDB-lite"/>
    </source>
</evidence>
<sequence length="258" mass="27835">MSPSSKTSQSPNNVANEHADKDSSNQESALPRRSFTLWFHDQPPPTPRLVLFTPVVVPATKTPRPAHLATTDPYETFGKALAINHPCVSHVPYHVNAGFGEIHSTFVQHATAIVIIVCEPCVGDAKDSIGRQLVFTATVRAIFAAVVGARATADSSEEEEACPHVPIALVRSVSDAFRAESDRITTLGNSGGFAEEEIEDIPPYQDDMAGQLADAVLGRLFKSRGTQDERGGECSREDAVLRAFNSLCRMSPVPVKTE</sequence>
<feature type="region of interest" description="Disordered" evidence="1">
    <location>
        <begin position="1"/>
        <end position="28"/>
    </location>
</feature>
<name>A0A6A6PFW7_9PEZI</name>
<reference evidence="2" key="1">
    <citation type="journal article" date="2020" name="Stud. Mycol.">
        <title>101 Dothideomycetes genomes: a test case for predicting lifestyles and emergence of pathogens.</title>
        <authorList>
            <person name="Haridas S."/>
            <person name="Albert R."/>
            <person name="Binder M."/>
            <person name="Bloem J."/>
            <person name="Labutti K."/>
            <person name="Salamov A."/>
            <person name="Andreopoulos B."/>
            <person name="Baker S."/>
            <person name="Barry K."/>
            <person name="Bills G."/>
            <person name="Bluhm B."/>
            <person name="Cannon C."/>
            <person name="Castanera R."/>
            <person name="Culley D."/>
            <person name="Daum C."/>
            <person name="Ezra D."/>
            <person name="Gonzalez J."/>
            <person name="Henrissat B."/>
            <person name="Kuo A."/>
            <person name="Liang C."/>
            <person name="Lipzen A."/>
            <person name="Lutzoni F."/>
            <person name="Magnuson J."/>
            <person name="Mondo S."/>
            <person name="Nolan M."/>
            <person name="Ohm R."/>
            <person name="Pangilinan J."/>
            <person name="Park H.-J."/>
            <person name="Ramirez L."/>
            <person name="Alfaro M."/>
            <person name="Sun H."/>
            <person name="Tritt A."/>
            <person name="Yoshinaga Y."/>
            <person name="Zwiers L.-H."/>
            <person name="Turgeon B."/>
            <person name="Goodwin S."/>
            <person name="Spatafora J."/>
            <person name="Crous P."/>
            <person name="Grigoriev I."/>
        </authorList>
    </citation>
    <scope>NUCLEOTIDE SEQUENCE</scope>
    <source>
        <strain evidence="2">CBS 113389</strain>
    </source>
</reference>